<accession>M4RDN1</accession>
<protein>
    <submittedName>
        <fullName evidence="1">Uncharacterized protein</fullName>
    </submittedName>
</protein>
<dbReference type="Proteomes" id="UP000011835">
    <property type="component" value="Chromosome"/>
</dbReference>
<reference evidence="1 2" key="1">
    <citation type="journal article" date="2013" name="Genome Announc.">
        <title>Complete Genome Sequence of the Probiotic Bifidobacterium thermophilum Strain RBL67.</title>
        <authorList>
            <person name="Jans C."/>
            <person name="Lacroix C."/>
            <person name="Follador R."/>
            <person name="Stevens M.J."/>
        </authorList>
    </citation>
    <scope>NUCLEOTIDE SEQUENCE [LARGE SCALE GENOMIC DNA]</scope>
    <source>
        <strain evidence="1 2">RBL67</strain>
    </source>
</reference>
<organism evidence="1 2">
    <name type="scientific">Bifidobacterium thermophilum RBL67</name>
    <dbReference type="NCBI Taxonomy" id="1254439"/>
    <lineage>
        <taxon>Bacteria</taxon>
        <taxon>Bacillati</taxon>
        <taxon>Actinomycetota</taxon>
        <taxon>Actinomycetes</taxon>
        <taxon>Bifidobacteriales</taxon>
        <taxon>Bifidobacteriaceae</taxon>
        <taxon>Bifidobacterium</taxon>
    </lineage>
</organism>
<sequence>MSSDTQRVVSRSSLPKRQGNWHVVYVVRYAAQHFLMIHSNRHGL</sequence>
<gene>
    <name evidence="1" type="ORF">D805_0022</name>
</gene>
<dbReference type="AlphaFoldDB" id="M4RDN1"/>
<evidence type="ECO:0000313" key="2">
    <source>
        <dbReference type="Proteomes" id="UP000011835"/>
    </source>
</evidence>
<dbReference type="KEGG" id="btp:D805_0022"/>
<dbReference type="HOGENOM" id="CLU_3213057_0_0_11"/>
<dbReference type="EMBL" id="CP004346">
    <property type="protein sequence ID" value="AGH40289.1"/>
    <property type="molecule type" value="Genomic_DNA"/>
</dbReference>
<name>M4RDN1_9BIFI</name>
<keyword evidence="2" id="KW-1185">Reference proteome</keyword>
<evidence type="ECO:0000313" key="1">
    <source>
        <dbReference type="EMBL" id="AGH40289.1"/>
    </source>
</evidence>
<proteinExistence type="predicted"/>
<dbReference type="PATRIC" id="fig|1254439.12.peg.22"/>